<evidence type="ECO:0000256" key="1">
    <source>
        <dbReference type="ARBA" id="ARBA00001561"/>
    </source>
</evidence>
<protein>
    <recommendedName>
        <fullName evidence="2">N-acetylmuramoyl-L-alanine amidase</fullName>
        <ecNumber evidence="2">3.5.1.28</ecNumber>
    </recommendedName>
</protein>
<dbReference type="EC" id="3.5.1.28" evidence="2"/>
<dbReference type="InterPro" id="IPR051206">
    <property type="entry name" value="NAMLAA_amidase_2"/>
</dbReference>
<feature type="domain" description="N-acetylmuramoyl-L-alanine amidase" evidence="6">
    <location>
        <begin position="30"/>
        <end position="163"/>
    </location>
</feature>
<keyword evidence="4" id="KW-0961">Cell wall biogenesis/degradation</keyword>
<dbReference type="InterPro" id="IPR002502">
    <property type="entry name" value="Amidase_domain"/>
</dbReference>
<keyword evidence="3" id="KW-0378">Hydrolase</keyword>
<evidence type="ECO:0000256" key="3">
    <source>
        <dbReference type="ARBA" id="ARBA00022801"/>
    </source>
</evidence>
<evidence type="ECO:0000256" key="4">
    <source>
        <dbReference type="ARBA" id="ARBA00023316"/>
    </source>
</evidence>
<dbReference type="EMBL" id="VCPD01000003">
    <property type="protein sequence ID" value="TMV07827.1"/>
    <property type="molecule type" value="Genomic_DNA"/>
</dbReference>
<comment type="catalytic activity">
    <reaction evidence="1">
        <text>Hydrolyzes the link between N-acetylmuramoyl residues and L-amino acid residues in certain cell-wall glycopeptides.</text>
        <dbReference type="EC" id="3.5.1.28"/>
    </reaction>
</comment>
<accession>A0ABY2WY82</accession>
<dbReference type="CDD" id="cd06583">
    <property type="entry name" value="PGRP"/>
    <property type="match status" value="1"/>
</dbReference>
<proteinExistence type="predicted"/>
<evidence type="ECO:0000313" key="8">
    <source>
        <dbReference type="Proteomes" id="UP001193035"/>
    </source>
</evidence>
<feature type="region of interest" description="Disordered" evidence="5">
    <location>
        <begin position="1"/>
        <end position="30"/>
    </location>
</feature>
<name>A0ABY2WY82_9RHOB</name>
<evidence type="ECO:0000256" key="2">
    <source>
        <dbReference type="ARBA" id="ARBA00011901"/>
    </source>
</evidence>
<gene>
    <name evidence="7" type="ORF">FGK63_10225</name>
</gene>
<organism evidence="7 8">
    <name type="scientific">Ruegeria sediminis</name>
    <dbReference type="NCBI Taxonomy" id="2583820"/>
    <lineage>
        <taxon>Bacteria</taxon>
        <taxon>Pseudomonadati</taxon>
        <taxon>Pseudomonadota</taxon>
        <taxon>Alphaproteobacteria</taxon>
        <taxon>Rhodobacterales</taxon>
        <taxon>Roseobacteraceae</taxon>
        <taxon>Ruegeria</taxon>
    </lineage>
</organism>
<dbReference type="PANTHER" id="PTHR30417:SF1">
    <property type="entry name" value="N-ACETYLMURAMOYL-L-ALANINE AMIDASE AMID"/>
    <property type="match status" value="1"/>
</dbReference>
<evidence type="ECO:0000259" key="6">
    <source>
        <dbReference type="SMART" id="SM00644"/>
    </source>
</evidence>
<comment type="caution">
    <text evidence="7">The sequence shown here is derived from an EMBL/GenBank/DDBJ whole genome shotgun (WGS) entry which is preliminary data.</text>
</comment>
<dbReference type="SMART" id="SM00644">
    <property type="entry name" value="Ami_2"/>
    <property type="match status" value="1"/>
</dbReference>
<dbReference type="Proteomes" id="UP001193035">
    <property type="component" value="Unassembled WGS sequence"/>
</dbReference>
<keyword evidence="8" id="KW-1185">Reference proteome</keyword>
<evidence type="ECO:0000313" key="7">
    <source>
        <dbReference type="EMBL" id="TMV07827.1"/>
    </source>
</evidence>
<dbReference type="Pfam" id="PF01510">
    <property type="entry name" value="Amidase_2"/>
    <property type="match status" value="1"/>
</dbReference>
<sequence length="248" mass="27100">MATASPAAGTRAPSAVRSTTERLRPVWHPSPNFGPRRNGLIPSLVVIHYTAMDGAGAALDRLCDPQAEVSAHYLIGADGTLWQMVREEDRAWHAGAGSWRGQADINSRSVGIELDNRGTHPFAEAQMAVLEHLLMDILHRWSIAPEGVIAHSDMAPGRKLDPGARFDWARLARLGLARPCPEKDPQPEGGDEPFAELARDAGYTGSEDPQSLLQALRLRFRPWARGPEDAADRAMVRALALDRDRPTT</sequence>
<dbReference type="PANTHER" id="PTHR30417">
    <property type="entry name" value="N-ACETYLMURAMOYL-L-ALANINE AMIDASE AMID"/>
    <property type="match status" value="1"/>
</dbReference>
<reference evidence="7 8" key="1">
    <citation type="submission" date="2019-05" db="EMBL/GenBank/DDBJ databases">
        <title>Ruegeria sp. nov., isolated from tidal flat.</title>
        <authorList>
            <person name="Kim W."/>
        </authorList>
    </citation>
    <scope>NUCLEOTIDE SEQUENCE [LARGE SCALE GENOMIC DNA]</scope>
    <source>
        <strain evidence="7 8">CAU 1488</strain>
    </source>
</reference>
<dbReference type="InterPro" id="IPR036505">
    <property type="entry name" value="Amidase/PGRP_sf"/>
</dbReference>
<dbReference type="SUPFAM" id="SSF55846">
    <property type="entry name" value="N-acetylmuramoyl-L-alanine amidase-like"/>
    <property type="match status" value="1"/>
</dbReference>
<dbReference type="Gene3D" id="3.40.80.10">
    <property type="entry name" value="Peptidoglycan recognition protein-like"/>
    <property type="match status" value="1"/>
</dbReference>
<evidence type="ECO:0000256" key="5">
    <source>
        <dbReference type="SAM" id="MobiDB-lite"/>
    </source>
</evidence>